<keyword evidence="10" id="KW-1185">Reference proteome</keyword>
<dbReference type="Pfam" id="PF20684">
    <property type="entry name" value="Fung_rhodopsin"/>
    <property type="match status" value="1"/>
</dbReference>
<comment type="similarity">
    <text evidence="5">Belongs to the SAT4 family.</text>
</comment>
<dbReference type="PANTHER" id="PTHR33048:SF47">
    <property type="entry name" value="INTEGRAL MEMBRANE PROTEIN-RELATED"/>
    <property type="match status" value="1"/>
</dbReference>
<evidence type="ECO:0000313" key="9">
    <source>
        <dbReference type="EMBL" id="KAJ4365122.1"/>
    </source>
</evidence>
<evidence type="ECO:0000256" key="1">
    <source>
        <dbReference type="ARBA" id="ARBA00004141"/>
    </source>
</evidence>
<evidence type="ECO:0000256" key="4">
    <source>
        <dbReference type="ARBA" id="ARBA00023136"/>
    </source>
</evidence>
<feature type="domain" description="Rhodopsin" evidence="8">
    <location>
        <begin position="28"/>
        <end position="221"/>
    </location>
</feature>
<evidence type="ECO:0000313" key="10">
    <source>
        <dbReference type="Proteomes" id="UP001140560"/>
    </source>
</evidence>
<name>A0A9W8Y121_9PLEO</name>
<organism evidence="9 10">
    <name type="scientific">Neocucurbitaria cava</name>
    <dbReference type="NCBI Taxonomy" id="798079"/>
    <lineage>
        <taxon>Eukaryota</taxon>
        <taxon>Fungi</taxon>
        <taxon>Dikarya</taxon>
        <taxon>Ascomycota</taxon>
        <taxon>Pezizomycotina</taxon>
        <taxon>Dothideomycetes</taxon>
        <taxon>Pleosporomycetidae</taxon>
        <taxon>Pleosporales</taxon>
        <taxon>Pleosporineae</taxon>
        <taxon>Cucurbitariaceae</taxon>
        <taxon>Neocucurbitaria</taxon>
    </lineage>
</organism>
<dbReference type="InterPro" id="IPR052337">
    <property type="entry name" value="SAT4-like"/>
</dbReference>
<keyword evidence="4 7" id="KW-0472">Membrane</keyword>
<reference evidence="9" key="1">
    <citation type="submission" date="2022-10" db="EMBL/GenBank/DDBJ databases">
        <title>Tapping the CABI collections for fungal endophytes: first genome assemblies for Collariella, Neodidymelliopsis, Ascochyta clinopodiicola, Didymella pomorum, Didymosphaeria variabile, Neocosmospora piperis and Neocucurbitaria cava.</title>
        <authorList>
            <person name="Hill R."/>
        </authorList>
    </citation>
    <scope>NUCLEOTIDE SEQUENCE</scope>
    <source>
        <strain evidence="9">IMI 356814</strain>
    </source>
</reference>
<accession>A0A9W8Y121</accession>
<dbReference type="EMBL" id="JAPEUY010000016">
    <property type="protein sequence ID" value="KAJ4365122.1"/>
    <property type="molecule type" value="Genomic_DNA"/>
</dbReference>
<evidence type="ECO:0000256" key="3">
    <source>
        <dbReference type="ARBA" id="ARBA00022989"/>
    </source>
</evidence>
<evidence type="ECO:0000256" key="6">
    <source>
        <dbReference type="SAM" id="MobiDB-lite"/>
    </source>
</evidence>
<evidence type="ECO:0000259" key="8">
    <source>
        <dbReference type="Pfam" id="PF20684"/>
    </source>
</evidence>
<feature type="region of interest" description="Disordered" evidence="6">
    <location>
        <begin position="254"/>
        <end position="314"/>
    </location>
</feature>
<dbReference type="GO" id="GO:0016020">
    <property type="term" value="C:membrane"/>
    <property type="evidence" value="ECO:0007669"/>
    <property type="project" value="UniProtKB-SubCell"/>
</dbReference>
<feature type="transmembrane region" description="Helical" evidence="7">
    <location>
        <begin position="152"/>
        <end position="174"/>
    </location>
</feature>
<sequence>MLYLGLPNIEQYLLVRRRGRPQKEPTIDQSQFFYLEHNFYVSESSIIKISLLLQYLRIFKAGPMRWTCIALLGLVSIWGLGFFFVAWFPCFPVRGSWERTIGAKCYGFGLGDVQSFIALFKIFSASNMAFDLAIFLTPLVLFRTPNLRMKTIVAMVGLFAFGALVVSMSVWRLYGITATRAGTFPYLDFTWLTPPMIIASCLEIDLAIICASMPIFWPMIEKSLAAIFVSYELEIVEERVDDQGLVYEMEHMGGREGSLKSSGTSTQELTNEEDEEGGAVRRVYTVGPDPLNDEARAGGFKADVRSKPKPKWAL</sequence>
<comment type="caution">
    <text evidence="9">The sequence shown here is derived from an EMBL/GenBank/DDBJ whole genome shotgun (WGS) entry which is preliminary data.</text>
</comment>
<protein>
    <recommendedName>
        <fullName evidence="8">Rhodopsin domain-containing protein</fullName>
    </recommendedName>
</protein>
<evidence type="ECO:0000256" key="2">
    <source>
        <dbReference type="ARBA" id="ARBA00022692"/>
    </source>
</evidence>
<keyword evidence="3 7" id="KW-1133">Transmembrane helix</keyword>
<feature type="compositionally biased region" description="Polar residues" evidence="6">
    <location>
        <begin position="259"/>
        <end position="269"/>
    </location>
</feature>
<keyword evidence="2 7" id="KW-0812">Transmembrane</keyword>
<feature type="transmembrane region" description="Helical" evidence="7">
    <location>
        <begin position="116"/>
        <end position="140"/>
    </location>
</feature>
<feature type="transmembrane region" description="Helical" evidence="7">
    <location>
        <begin position="194"/>
        <end position="217"/>
    </location>
</feature>
<dbReference type="InterPro" id="IPR049326">
    <property type="entry name" value="Rhodopsin_dom_fungi"/>
</dbReference>
<evidence type="ECO:0000256" key="7">
    <source>
        <dbReference type="SAM" id="Phobius"/>
    </source>
</evidence>
<gene>
    <name evidence="9" type="ORF">N0V83_008740</name>
</gene>
<feature type="transmembrane region" description="Helical" evidence="7">
    <location>
        <begin position="68"/>
        <end position="88"/>
    </location>
</feature>
<comment type="subcellular location">
    <subcellularLocation>
        <location evidence="1">Membrane</location>
        <topology evidence="1">Multi-pass membrane protein</topology>
    </subcellularLocation>
</comment>
<proteinExistence type="inferred from homology"/>
<dbReference type="AlphaFoldDB" id="A0A9W8Y121"/>
<dbReference type="OrthoDB" id="61113at2759"/>
<dbReference type="PANTHER" id="PTHR33048">
    <property type="entry name" value="PTH11-LIKE INTEGRAL MEMBRANE PROTEIN (AFU_ORTHOLOGUE AFUA_5G11245)"/>
    <property type="match status" value="1"/>
</dbReference>
<evidence type="ECO:0000256" key="5">
    <source>
        <dbReference type="ARBA" id="ARBA00038359"/>
    </source>
</evidence>
<dbReference type="Proteomes" id="UP001140560">
    <property type="component" value="Unassembled WGS sequence"/>
</dbReference>